<proteinExistence type="predicted"/>
<dbReference type="EMBL" id="GL890975">
    <property type="protein sequence ID" value="EGJ28393.1"/>
    <property type="molecule type" value="Genomic_DNA"/>
</dbReference>
<evidence type="ECO:0000313" key="2">
    <source>
        <dbReference type="EMBL" id="EGJ28393.1"/>
    </source>
</evidence>
<protein>
    <submittedName>
        <fullName evidence="2">Uncharacterized protein</fullName>
    </submittedName>
</protein>
<name>F4Y474_9CYAN</name>
<dbReference type="HOGENOM" id="CLU_3045481_0_0_3"/>
<dbReference type="Proteomes" id="UP000003959">
    <property type="component" value="Unassembled WGS sequence"/>
</dbReference>
<keyword evidence="1" id="KW-0472">Membrane</keyword>
<reference evidence="3" key="1">
    <citation type="journal article" date="2011" name="Proc. Natl. Acad. Sci. U.S.A.">
        <title>Genomic insights into the physiology and ecology of the marine filamentous cyanobacterium Lyngbya majuscula.</title>
        <authorList>
            <person name="Jones A.C."/>
            <person name="Monroe E.A."/>
            <person name="Podell S."/>
            <person name="Hess W.R."/>
            <person name="Klages S."/>
            <person name="Esquenazi E."/>
            <person name="Niessen S."/>
            <person name="Hoover H."/>
            <person name="Rothmann M."/>
            <person name="Lasken R.S."/>
            <person name="Yates J.R.III."/>
            <person name="Reinhardt R."/>
            <person name="Kube M."/>
            <person name="Burkart M.D."/>
            <person name="Allen E.E."/>
            <person name="Dorrestein P.C."/>
            <person name="Gerwick W.H."/>
            <person name="Gerwick L."/>
        </authorList>
    </citation>
    <scope>NUCLEOTIDE SEQUENCE [LARGE SCALE GENOMIC DNA]</scope>
    <source>
        <strain evidence="3">3L</strain>
    </source>
</reference>
<feature type="transmembrane region" description="Helical" evidence="1">
    <location>
        <begin position="12"/>
        <end position="41"/>
    </location>
</feature>
<organism evidence="2 3">
    <name type="scientific">Moorena producens 3L</name>
    <dbReference type="NCBI Taxonomy" id="489825"/>
    <lineage>
        <taxon>Bacteria</taxon>
        <taxon>Bacillati</taxon>
        <taxon>Cyanobacteriota</taxon>
        <taxon>Cyanophyceae</taxon>
        <taxon>Coleofasciculales</taxon>
        <taxon>Coleofasciculaceae</taxon>
        <taxon>Moorena</taxon>
    </lineage>
</organism>
<keyword evidence="3" id="KW-1185">Reference proteome</keyword>
<dbReference type="AlphaFoldDB" id="F4Y474"/>
<accession>F4Y474</accession>
<sequence>MALLSVIENIPFLFYLITVLSLIETTIVAAWDIFCVQVLIFSDLFQQTSPKMIA</sequence>
<evidence type="ECO:0000313" key="3">
    <source>
        <dbReference type="Proteomes" id="UP000003959"/>
    </source>
</evidence>
<keyword evidence="1" id="KW-0812">Transmembrane</keyword>
<evidence type="ECO:0000256" key="1">
    <source>
        <dbReference type="SAM" id="Phobius"/>
    </source>
</evidence>
<keyword evidence="1" id="KW-1133">Transmembrane helix</keyword>
<gene>
    <name evidence="2" type="ORF">LYNGBM3L_74350</name>
</gene>